<evidence type="ECO:0000256" key="9">
    <source>
        <dbReference type="PIRSR" id="PIRSR005211-1"/>
    </source>
</evidence>
<dbReference type="FunFam" id="3.40.50.1820:FF:000208">
    <property type="entry name" value="Adenosine deaminase CECR1-A"/>
    <property type="match status" value="1"/>
</dbReference>
<keyword evidence="10" id="KW-0732">Signal</keyword>
<comment type="similarity">
    <text evidence="2">Belongs to the AB hydrolase superfamily. AB hydrolase 4 family.</text>
</comment>
<dbReference type="GO" id="GO:0043401">
    <property type="term" value="P:steroid hormone receptor signaling pathway"/>
    <property type="evidence" value="ECO:0007669"/>
    <property type="project" value="TreeGrafter"/>
</dbReference>
<accession>A0A1Y1MT02</accession>
<evidence type="ECO:0000256" key="10">
    <source>
        <dbReference type="SAM" id="SignalP"/>
    </source>
</evidence>
<keyword evidence="14" id="KW-1185">Reference proteome</keyword>
<evidence type="ECO:0000313" key="14">
    <source>
        <dbReference type="Proteomes" id="UP000327044"/>
    </source>
</evidence>
<dbReference type="PROSITE" id="PS01133">
    <property type="entry name" value="UPF0017"/>
    <property type="match status" value="1"/>
</dbReference>
<evidence type="ECO:0000313" key="12">
    <source>
        <dbReference type="EMBL" id="JAV87600.1"/>
    </source>
</evidence>
<evidence type="ECO:0000256" key="5">
    <source>
        <dbReference type="ARBA" id="ARBA00022801"/>
    </source>
</evidence>
<proteinExistence type="inferred from homology"/>
<evidence type="ECO:0000256" key="7">
    <source>
        <dbReference type="ARBA" id="ARBA00022989"/>
    </source>
</evidence>
<feature type="active site" description="Charge relay system" evidence="9">
    <location>
        <position position="330"/>
    </location>
</feature>
<dbReference type="Pfam" id="PF00561">
    <property type="entry name" value="Abhydrolase_1"/>
    <property type="match status" value="1"/>
</dbReference>
<keyword evidence="3" id="KW-0719">Serine esterase</keyword>
<organism evidence="12">
    <name type="scientific">Photinus pyralis</name>
    <name type="common">Common eastern firefly</name>
    <name type="synonym">Lampyris pyralis</name>
    <dbReference type="NCBI Taxonomy" id="7054"/>
    <lineage>
        <taxon>Eukaryota</taxon>
        <taxon>Metazoa</taxon>
        <taxon>Ecdysozoa</taxon>
        <taxon>Arthropoda</taxon>
        <taxon>Hexapoda</taxon>
        <taxon>Insecta</taxon>
        <taxon>Pterygota</taxon>
        <taxon>Neoptera</taxon>
        <taxon>Endopterygota</taxon>
        <taxon>Coleoptera</taxon>
        <taxon>Polyphaga</taxon>
        <taxon>Elateriformia</taxon>
        <taxon>Elateroidea</taxon>
        <taxon>Lampyridae</taxon>
        <taxon>Lampyrinae</taxon>
        <taxon>Photinus</taxon>
    </lineage>
</organism>
<evidence type="ECO:0000256" key="4">
    <source>
        <dbReference type="ARBA" id="ARBA00022692"/>
    </source>
</evidence>
<evidence type="ECO:0000259" key="11">
    <source>
        <dbReference type="Pfam" id="PF00561"/>
    </source>
</evidence>
<dbReference type="FunCoup" id="A0A1Y1MT02">
    <property type="interactions" value="13"/>
</dbReference>
<reference evidence="13" key="3">
    <citation type="submission" date="2019-08" db="EMBL/GenBank/DDBJ databases">
        <authorList>
            <consortium name="Photinus pyralis genome working group"/>
            <person name="Fallon T.R."/>
            <person name="Sander Lower S.E."/>
            <person name="Weng J.-K."/>
        </authorList>
    </citation>
    <scope>NUCLEOTIDE SEQUENCE</scope>
    <source>
        <strain evidence="13">1611_PpyrPB1</strain>
        <tissue evidence="13">Whole body</tissue>
    </source>
</reference>
<feature type="active site" description="Charge relay system" evidence="9">
    <location>
        <position position="194"/>
    </location>
</feature>
<dbReference type="InterPro" id="IPR050960">
    <property type="entry name" value="AB_hydrolase_4_sf"/>
</dbReference>
<keyword evidence="5" id="KW-0378">Hydrolase</keyword>
<dbReference type="GO" id="GO:0051793">
    <property type="term" value="P:medium-chain fatty acid catabolic process"/>
    <property type="evidence" value="ECO:0007669"/>
    <property type="project" value="TreeGrafter"/>
</dbReference>
<dbReference type="GO" id="GO:0036126">
    <property type="term" value="C:sperm flagellum"/>
    <property type="evidence" value="ECO:0007669"/>
    <property type="project" value="TreeGrafter"/>
</dbReference>
<dbReference type="InterPro" id="IPR029058">
    <property type="entry name" value="AB_hydrolase_fold"/>
</dbReference>
<evidence type="ECO:0000256" key="2">
    <source>
        <dbReference type="ARBA" id="ARBA00010884"/>
    </source>
</evidence>
<dbReference type="SUPFAM" id="SSF53474">
    <property type="entry name" value="alpha/beta-Hydrolases"/>
    <property type="match status" value="1"/>
</dbReference>
<dbReference type="InterPro" id="IPR012020">
    <property type="entry name" value="ABHD4"/>
</dbReference>
<evidence type="ECO:0000256" key="1">
    <source>
        <dbReference type="ARBA" id="ARBA00004606"/>
    </source>
</evidence>
<sequence length="404" mass="46204">MSTALLAVFAVILCVLFRVFNVNSQPQRPSIWCSDQDFLDIILKISSSILQEPYIPTRLWGFSGHMQTILHSLIGRLHCRWPIGERVYLLLRDGTTLTYDVYQPVENLYEDDITVAICPGIANSSESVYIRTFVHWAQYHGYRCAVLNHVGVLKSVPVTSPRIFSYGNTNDYNEMMTALVEKYPNTKIICIGFSLGGNLITKYMGETDRVRPTQIIGAISVCQGYCALEGTKWMLNWQNFRRFYLYVMTENMKNIILKHRHVLLTEEVKNYHKLNEHEIISAATLPELDDAYTRKISNFESLTELYSWSSSINYLQNIASPMIFINARDDPIVPEPLLEPIKNFVSERPETLYLEVAHGGHLGFYEGGLIYPNPVTWLDRALVALMGGLVFKHNLSLKKTAQTF</sequence>
<dbReference type="PANTHER" id="PTHR10794:SF45">
    <property type="entry name" value="MONOACYLGLYCEROL LIPASE ABHD2"/>
    <property type="match status" value="1"/>
</dbReference>
<dbReference type="GO" id="GO:0046464">
    <property type="term" value="P:acylglycerol catabolic process"/>
    <property type="evidence" value="ECO:0007669"/>
    <property type="project" value="TreeGrafter"/>
</dbReference>
<keyword evidence="8" id="KW-0472">Membrane</keyword>
<keyword evidence="7" id="KW-1133">Transmembrane helix</keyword>
<dbReference type="PANTHER" id="PTHR10794">
    <property type="entry name" value="ABHYDROLASE DOMAIN-CONTAINING PROTEIN"/>
    <property type="match status" value="1"/>
</dbReference>
<feature type="signal peptide" evidence="10">
    <location>
        <begin position="1"/>
        <end position="24"/>
    </location>
</feature>
<protein>
    <recommendedName>
        <fullName evidence="11">AB hydrolase-1 domain-containing protein</fullName>
    </recommendedName>
</protein>
<dbReference type="Proteomes" id="UP000327044">
    <property type="component" value="Unassembled WGS sequence"/>
</dbReference>
<reference evidence="13 14" key="2">
    <citation type="journal article" date="2018" name="Elife">
        <title>Firefly genomes illuminate parallel origins of bioluminescence in beetles.</title>
        <authorList>
            <person name="Fallon T.R."/>
            <person name="Lower S.E."/>
            <person name="Chang C.H."/>
            <person name="Bessho-Uehara M."/>
            <person name="Martin G.J."/>
            <person name="Bewick A.J."/>
            <person name="Behringer M."/>
            <person name="Debat H.J."/>
            <person name="Wong I."/>
            <person name="Day J.C."/>
            <person name="Suvorov A."/>
            <person name="Silva C.J."/>
            <person name="Stanger-Hall K.F."/>
            <person name="Hall D.W."/>
            <person name="Schmitz R.J."/>
            <person name="Nelson D.R."/>
            <person name="Lewis S.M."/>
            <person name="Shigenobu S."/>
            <person name="Bybee S.M."/>
            <person name="Larracuente A.M."/>
            <person name="Oba Y."/>
            <person name="Weng J.K."/>
        </authorList>
    </citation>
    <scope>NUCLEOTIDE SEQUENCE [LARGE SCALE GENOMIC DNA]</scope>
    <source>
        <strain evidence="13">1611_PpyrPB1</strain>
        <tissue evidence="13">Whole body</tissue>
    </source>
</reference>
<dbReference type="GO" id="GO:0048240">
    <property type="term" value="P:sperm capacitation"/>
    <property type="evidence" value="ECO:0007669"/>
    <property type="project" value="TreeGrafter"/>
</dbReference>
<comment type="subcellular location">
    <subcellularLocation>
        <location evidence="1">Membrane</location>
        <topology evidence="1">Single-pass type II membrane protein</topology>
    </subcellularLocation>
</comment>
<evidence type="ECO:0000256" key="6">
    <source>
        <dbReference type="ARBA" id="ARBA00022968"/>
    </source>
</evidence>
<dbReference type="AlphaFoldDB" id="A0A1Y1MT02"/>
<dbReference type="InterPro" id="IPR000073">
    <property type="entry name" value="AB_hydrolase_1"/>
</dbReference>
<feature type="active site" description="Charge relay system" evidence="9">
    <location>
        <position position="361"/>
    </location>
</feature>
<keyword evidence="4" id="KW-0812">Transmembrane</keyword>
<dbReference type="GO" id="GO:0047372">
    <property type="term" value="F:monoacylglycerol lipase activity"/>
    <property type="evidence" value="ECO:0007669"/>
    <property type="project" value="TreeGrafter"/>
</dbReference>
<evidence type="ECO:0000313" key="13">
    <source>
        <dbReference type="EMBL" id="KAB0804279.1"/>
    </source>
</evidence>
<dbReference type="PIRSF" id="PIRSF005211">
    <property type="entry name" value="Ab_hydro_YheT"/>
    <property type="match status" value="1"/>
</dbReference>
<feature type="chain" id="PRO_5033289853" description="AB hydrolase-1 domain-containing protein" evidence="10">
    <location>
        <begin position="25"/>
        <end position="404"/>
    </location>
</feature>
<evidence type="ECO:0000256" key="8">
    <source>
        <dbReference type="ARBA" id="ARBA00023136"/>
    </source>
</evidence>
<dbReference type="InterPro" id="IPR000952">
    <property type="entry name" value="AB_hydrolase_4_CS"/>
</dbReference>
<dbReference type="GO" id="GO:0097524">
    <property type="term" value="C:sperm plasma membrane"/>
    <property type="evidence" value="ECO:0007669"/>
    <property type="project" value="TreeGrafter"/>
</dbReference>
<dbReference type="Gene3D" id="3.40.50.1820">
    <property type="entry name" value="alpha/beta hydrolase"/>
    <property type="match status" value="1"/>
</dbReference>
<dbReference type="EMBL" id="VVIM01000001">
    <property type="protein sequence ID" value="KAB0804279.1"/>
    <property type="molecule type" value="Genomic_DNA"/>
</dbReference>
<feature type="domain" description="AB hydrolase-1" evidence="11">
    <location>
        <begin position="115"/>
        <end position="367"/>
    </location>
</feature>
<reference evidence="12" key="1">
    <citation type="journal article" date="2016" name="Sci. Rep.">
        <title>Molecular characterization of firefly nuptial gifts: a multi-omics approach sheds light on postcopulatory sexual selection.</title>
        <authorList>
            <person name="Al-Wathiqui N."/>
            <person name="Fallon T.R."/>
            <person name="South A."/>
            <person name="Weng J.K."/>
            <person name="Lewis S.M."/>
        </authorList>
    </citation>
    <scope>NUCLEOTIDE SEQUENCE</scope>
</reference>
<dbReference type="EMBL" id="GEZM01025079">
    <property type="protein sequence ID" value="JAV87600.1"/>
    <property type="molecule type" value="Transcribed_RNA"/>
</dbReference>
<dbReference type="InParanoid" id="A0A1Y1MT02"/>
<dbReference type="GO" id="GO:0051792">
    <property type="term" value="P:medium-chain fatty acid biosynthetic process"/>
    <property type="evidence" value="ECO:0007669"/>
    <property type="project" value="TreeGrafter"/>
</dbReference>
<gene>
    <name evidence="13" type="ORF">PPYR_01249</name>
</gene>
<dbReference type="GO" id="GO:0008126">
    <property type="term" value="F:acetylesterase activity"/>
    <property type="evidence" value="ECO:0007669"/>
    <property type="project" value="TreeGrafter"/>
</dbReference>
<keyword evidence="6" id="KW-0735">Signal-anchor</keyword>
<evidence type="ECO:0000256" key="3">
    <source>
        <dbReference type="ARBA" id="ARBA00022487"/>
    </source>
</evidence>
<name>A0A1Y1MT02_PHOPY</name>